<keyword evidence="3" id="KW-1185">Reference proteome</keyword>
<dbReference type="EMBL" id="LT594324">
    <property type="protein sequence ID" value="SBT43618.1"/>
    <property type="molecule type" value="Genomic_DNA"/>
</dbReference>
<evidence type="ECO:0000313" key="3">
    <source>
        <dbReference type="Proteomes" id="UP000198765"/>
    </source>
</evidence>
<dbReference type="InterPro" id="IPR037523">
    <property type="entry name" value="VOC_core"/>
</dbReference>
<sequence>MQNGVQAQVPVLYVADLDAARRFYERFGYSELRGGGDGESRWSYLQCAELTLLLAAVTPRLITVELPLLIYLYVDDLDATTDRLTAVGYAVERAGYPEHAPGGECRTTDPDGNVIVFGQRRAVPEQARGPQDGRQARFSLIREAAKRVGQRGGAPPRCQIGGPRGEACAAPAELKLADSWGDTVWGCLAHADEILLNVRGVFLATEDGLGLSAFLRARQAQPGGVTQG</sequence>
<dbReference type="PATRIC" id="fig|299146.4.peg.1899"/>
<protein>
    <recommendedName>
        <fullName evidence="1">VOC domain-containing protein</fullName>
    </recommendedName>
</protein>
<dbReference type="Pfam" id="PF00903">
    <property type="entry name" value="Glyoxalase"/>
    <property type="match status" value="1"/>
</dbReference>
<dbReference type="Gene3D" id="3.10.180.10">
    <property type="entry name" value="2,3-Dihydroxybiphenyl 1,2-Dioxygenase, domain 1"/>
    <property type="match status" value="1"/>
</dbReference>
<accession>A0A1A8ZIB9</accession>
<dbReference type="SUPFAM" id="SSF54593">
    <property type="entry name" value="Glyoxalase/Bleomycin resistance protein/Dihydroxybiphenyl dioxygenase"/>
    <property type="match status" value="1"/>
</dbReference>
<dbReference type="Proteomes" id="UP000198765">
    <property type="component" value="Chromosome I"/>
</dbReference>
<organism evidence="2 3">
    <name type="scientific">Micromonospora narathiwatensis</name>
    <dbReference type="NCBI Taxonomy" id="299146"/>
    <lineage>
        <taxon>Bacteria</taxon>
        <taxon>Bacillati</taxon>
        <taxon>Actinomycetota</taxon>
        <taxon>Actinomycetes</taxon>
        <taxon>Micromonosporales</taxon>
        <taxon>Micromonosporaceae</taxon>
        <taxon>Micromonospora</taxon>
    </lineage>
</organism>
<name>A0A1A8ZIB9_9ACTN</name>
<dbReference type="InterPro" id="IPR004360">
    <property type="entry name" value="Glyas_Fos-R_dOase_dom"/>
</dbReference>
<dbReference type="InterPro" id="IPR029068">
    <property type="entry name" value="Glyas_Bleomycin-R_OHBP_Dase"/>
</dbReference>
<gene>
    <name evidence="2" type="ORF">GA0070621_1841</name>
</gene>
<dbReference type="AlphaFoldDB" id="A0A1A8ZIB9"/>
<dbReference type="RefSeq" id="WP_091193302.1">
    <property type="nucleotide sequence ID" value="NZ_LT594324.1"/>
</dbReference>
<feature type="domain" description="VOC" evidence="1">
    <location>
        <begin position="4"/>
        <end position="120"/>
    </location>
</feature>
<reference evidence="2 3" key="1">
    <citation type="submission" date="2016-06" db="EMBL/GenBank/DDBJ databases">
        <authorList>
            <person name="Kjaerup R.B."/>
            <person name="Dalgaard T.S."/>
            <person name="Juul-Madsen H.R."/>
        </authorList>
    </citation>
    <scope>NUCLEOTIDE SEQUENCE [LARGE SCALE GENOMIC DNA]</scope>
    <source>
        <strain evidence="2 3">DSM 45248</strain>
    </source>
</reference>
<dbReference type="PROSITE" id="PS51819">
    <property type="entry name" value="VOC"/>
    <property type="match status" value="1"/>
</dbReference>
<evidence type="ECO:0000259" key="1">
    <source>
        <dbReference type="PROSITE" id="PS51819"/>
    </source>
</evidence>
<evidence type="ECO:0000313" key="2">
    <source>
        <dbReference type="EMBL" id="SBT43618.1"/>
    </source>
</evidence>
<proteinExistence type="predicted"/>
<dbReference type="OrthoDB" id="5241041at2"/>